<proteinExistence type="predicted"/>
<protein>
    <submittedName>
        <fullName evidence="1">Uncharacterized protein</fullName>
    </submittedName>
</protein>
<evidence type="ECO:0000313" key="2">
    <source>
        <dbReference type="Proteomes" id="UP000021816"/>
    </source>
</evidence>
<evidence type="ECO:0000313" key="1">
    <source>
        <dbReference type="EMBL" id="EXI81279.1"/>
    </source>
</evidence>
<accession>A0A011QQV3</accession>
<sequence length="57" mass="6293">MNTAGSGVHTAFLFFLHEPSLGSRWTSPDEAGDGGLFFWVSPAHRFLECYLESLCLS</sequence>
<organism evidence="1 2">
    <name type="scientific">Candidatus Accumulibacter appositus</name>
    <dbReference type="NCBI Taxonomy" id="1454003"/>
    <lineage>
        <taxon>Bacteria</taxon>
        <taxon>Pseudomonadati</taxon>
        <taxon>Pseudomonadota</taxon>
        <taxon>Betaproteobacteria</taxon>
        <taxon>Candidatus Accumulibacter</taxon>
    </lineage>
</organism>
<dbReference type="STRING" id="1454003.AW10_01293"/>
<dbReference type="AlphaFoldDB" id="A0A011QQV3"/>
<dbReference type="EMBL" id="JEMX01000025">
    <property type="protein sequence ID" value="EXI81279.1"/>
    <property type="molecule type" value="Genomic_DNA"/>
</dbReference>
<dbReference type="PATRIC" id="fig|1454003.3.peg.1331"/>
<gene>
    <name evidence="1" type="ORF">AW10_01293</name>
</gene>
<comment type="caution">
    <text evidence="1">The sequence shown here is derived from an EMBL/GenBank/DDBJ whole genome shotgun (WGS) entry which is preliminary data.</text>
</comment>
<name>A0A011QQV3_9PROT</name>
<reference evidence="1 2" key="1">
    <citation type="submission" date="2014-02" db="EMBL/GenBank/DDBJ databases">
        <title>Expanding our view of genomic diversity in Candidatus Accumulibacter clades.</title>
        <authorList>
            <person name="Skennerton C.T."/>
            <person name="Barr J.J."/>
            <person name="Slater F.R."/>
            <person name="Bond P.L."/>
            <person name="Tyson G.W."/>
        </authorList>
    </citation>
    <scope>NUCLEOTIDE SEQUENCE [LARGE SCALE GENOMIC DNA]</scope>
    <source>
        <strain evidence="2">BA-92</strain>
    </source>
</reference>
<dbReference type="Proteomes" id="UP000021816">
    <property type="component" value="Unassembled WGS sequence"/>
</dbReference>